<dbReference type="AlphaFoldDB" id="A0A9X2FRH6"/>
<dbReference type="PANTHER" id="PTHR46211:SF8">
    <property type="entry name" value="PHOSPHODIESTERASE"/>
    <property type="match status" value="1"/>
</dbReference>
<dbReference type="InterPro" id="IPR030395">
    <property type="entry name" value="GP_PDE_dom"/>
</dbReference>
<evidence type="ECO:0000313" key="4">
    <source>
        <dbReference type="Proteomes" id="UP001139006"/>
    </source>
</evidence>
<dbReference type="Pfam" id="PF10110">
    <property type="entry name" value="GPDPase_memb"/>
    <property type="match status" value="1"/>
</dbReference>
<feature type="transmembrane region" description="Helical" evidence="1">
    <location>
        <begin position="198"/>
        <end position="220"/>
    </location>
</feature>
<dbReference type="EMBL" id="JAIULA010000028">
    <property type="protein sequence ID" value="MCP0887873.1"/>
    <property type="molecule type" value="Genomic_DNA"/>
</dbReference>
<dbReference type="PROSITE" id="PS51704">
    <property type="entry name" value="GP_PDE"/>
    <property type="match status" value="1"/>
</dbReference>
<feature type="transmembrane region" description="Helical" evidence="1">
    <location>
        <begin position="276"/>
        <end position="295"/>
    </location>
</feature>
<feature type="transmembrane region" description="Helical" evidence="1">
    <location>
        <begin position="226"/>
        <end position="255"/>
    </location>
</feature>
<dbReference type="Pfam" id="PF03009">
    <property type="entry name" value="GDPD"/>
    <property type="match status" value="1"/>
</dbReference>
<protein>
    <recommendedName>
        <fullName evidence="2">GP-PDE domain-containing protein</fullName>
    </recommendedName>
</protein>
<dbReference type="GO" id="GO:0008081">
    <property type="term" value="F:phosphoric diester hydrolase activity"/>
    <property type="evidence" value="ECO:0007669"/>
    <property type="project" value="InterPro"/>
</dbReference>
<gene>
    <name evidence="3" type="ORF">LB941_11085</name>
</gene>
<keyword evidence="1" id="KW-0812">Transmembrane</keyword>
<dbReference type="PANTHER" id="PTHR46211">
    <property type="entry name" value="GLYCEROPHOSPHORYL DIESTER PHOSPHODIESTERASE"/>
    <property type="match status" value="1"/>
</dbReference>
<feature type="domain" description="GP-PDE" evidence="2">
    <location>
        <begin position="301"/>
        <end position="529"/>
    </location>
</feature>
<dbReference type="Proteomes" id="UP001139006">
    <property type="component" value="Unassembled WGS sequence"/>
</dbReference>
<feature type="transmembrane region" description="Helical" evidence="1">
    <location>
        <begin position="103"/>
        <end position="127"/>
    </location>
</feature>
<dbReference type="SUPFAM" id="SSF51695">
    <property type="entry name" value="PLC-like phosphodiesterases"/>
    <property type="match status" value="1"/>
</dbReference>
<keyword evidence="1" id="KW-1133">Transmembrane helix</keyword>
<feature type="transmembrane region" description="Helical" evidence="1">
    <location>
        <begin position="12"/>
        <end position="30"/>
    </location>
</feature>
<comment type="caution">
    <text evidence="3">The sequence shown here is derived from an EMBL/GenBank/DDBJ whole genome shotgun (WGS) entry which is preliminary data.</text>
</comment>
<evidence type="ECO:0000256" key="1">
    <source>
        <dbReference type="SAM" id="Phobius"/>
    </source>
</evidence>
<evidence type="ECO:0000313" key="3">
    <source>
        <dbReference type="EMBL" id="MCP0887873.1"/>
    </source>
</evidence>
<proteinExistence type="predicted"/>
<dbReference type="RefSeq" id="WP_253362034.1">
    <property type="nucleotide sequence ID" value="NZ_JAIULA010000028.1"/>
</dbReference>
<reference evidence="3 4" key="1">
    <citation type="journal article" date="2023" name="Int. J. Syst. Evol. Microbiol.">
        <title>Ligilactobacillus ubinensis sp. nov., a novel species isolated from the wild ferment of a durian fruit (Durio zibethinus).</title>
        <authorList>
            <person name="Heng Y.C."/>
            <person name="Menon N."/>
            <person name="Chen B."/>
            <person name="Loo B.Z.L."/>
            <person name="Wong G.W.J."/>
            <person name="Lim A.C.H."/>
            <person name="Silvaraju S."/>
            <person name="Kittelmann S."/>
        </authorList>
    </citation>
    <scope>NUCLEOTIDE SEQUENCE [LARGE SCALE GENOMIC DNA]</scope>
    <source>
        <strain evidence="3 4">WILCCON 0076</strain>
    </source>
</reference>
<dbReference type="InterPro" id="IPR018476">
    <property type="entry name" value="GlyceroP-diester-Pdiesterase_M"/>
</dbReference>
<evidence type="ECO:0000259" key="2">
    <source>
        <dbReference type="PROSITE" id="PS51704"/>
    </source>
</evidence>
<feature type="transmembrane region" description="Helical" evidence="1">
    <location>
        <begin position="147"/>
        <end position="172"/>
    </location>
</feature>
<dbReference type="Gene3D" id="3.20.20.190">
    <property type="entry name" value="Phosphatidylinositol (PI) phosphodiesterase"/>
    <property type="match status" value="1"/>
</dbReference>
<keyword evidence="4" id="KW-1185">Reference proteome</keyword>
<accession>A0A9X2FRH6</accession>
<dbReference type="InterPro" id="IPR017946">
    <property type="entry name" value="PLC-like_Pdiesterase_TIM-brl"/>
</dbReference>
<keyword evidence="1" id="KW-0472">Membrane</keyword>
<name>A0A9X2FRH6_9LACO</name>
<feature type="transmembrane region" description="Helical" evidence="1">
    <location>
        <begin position="57"/>
        <end position="83"/>
    </location>
</feature>
<sequence>MMNNHKVKCMTYLMVIVFVYNYLSSVWVGYLNNFLPAAYNINTARISSLLTYLEKNIWQYVISILGYFSIFLILVVMLVFIVLLTNDKLTASNIRHGLSNQRVYLVTVLLLLFLLPLNQIGLKIPIVNYITVPTTFIAMVSGPLKNIIFWSSYVIVMLFVLKLKYVFYYLLIENDNLKKAIRKSWDASHHTTVRNVKIVILFVLQLIIAVTFVAALQYIFDELRIFRVSILTANVLMSLLAGVIYFLTAEVILLFTSSPKKIEKKNKSVSEYVFSVILLIIVGFSSVALAGRLLAKPASDYLVIAHMGISSKKDVPNSIKSLAKTHLTKPDYVEIDIQKTKDGQYVLSHDSTIESVTGKKFKISDTSWKRLREVKFISSGHKVYLTNFRTYLKKANQLNQKILVELKINSTINNNELQKLIDKYGKDMQKNHTQIQSLNQNSLTRLNKYTNITLGLLSPVNNLINNSKKNQFYSIEFSSLSPQTTKKAHKFGKKIYAWTVNTDSDITTMYAYGVDGFITDTPATTREYLKKVAKQPQYAKVVWNGLLFKRSNF</sequence>
<dbReference type="GO" id="GO:0006629">
    <property type="term" value="P:lipid metabolic process"/>
    <property type="evidence" value="ECO:0007669"/>
    <property type="project" value="InterPro"/>
</dbReference>
<organism evidence="3 4">
    <name type="scientific">Ligilactobacillus ubinensis</name>
    <dbReference type="NCBI Taxonomy" id="2876789"/>
    <lineage>
        <taxon>Bacteria</taxon>
        <taxon>Bacillati</taxon>
        <taxon>Bacillota</taxon>
        <taxon>Bacilli</taxon>
        <taxon>Lactobacillales</taxon>
        <taxon>Lactobacillaceae</taxon>
        <taxon>Ligilactobacillus</taxon>
    </lineage>
</organism>